<keyword evidence="2" id="KW-1185">Reference proteome</keyword>
<proteinExistence type="predicted"/>
<evidence type="ECO:0000313" key="2">
    <source>
        <dbReference type="Proteomes" id="UP001197974"/>
    </source>
</evidence>
<evidence type="ECO:0008006" key="3">
    <source>
        <dbReference type="Google" id="ProtNLM"/>
    </source>
</evidence>
<reference evidence="1 2" key="1">
    <citation type="submission" date="2023-06" db="EMBL/GenBank/DDBJ databases">
        <title>Five Gram-positive bacteria isolated from mangrove sediments in Shenzhen, Guangdong, China.</title>
        <authorList>
            <person name="Yu S."/>
            <person name="Zheng W."/>
            <person name="Huang Y."/>
        </authorList>
    </citation>
    <scope>NUCLEOTIDE SEQUENCE [LARGE SCALE GENOMIC DNA]</scope>
    <source>
        <strain evidence="1 2">SaN35-3</strain>
    </source>
</reference>
<dbReference type="RefSeq" id="WP_306020433.1">
    <property type="nucleotide sequence ID" value="NZ_CP129013.1"/>
</dbReference>
<dbReference type="EMBL" id="CP129013">
    <property type="protein sequence ID" value="WLR43834.1"/>
    <property type="molecule type" value="Genomic_DNA"/>
</dbReference>
<dbReference type="Proteomes" id="UP001197974">
    <property type="component" value="Chromosome"/>
</dbReference>
<protein>
    <recommendedName>
        <fullName evidence="3">DUF4367 domain-containing protein</fullName>
    </recommendedName>
</protein>
<sequence>MTQIKVIERQVDFITISDPPEGVLFPSDAVQYQYEVTFKDGNKVLPKKDDIIFETTIGKNSVVGIQSPIGKNVYTVFLYEYKENWIMNGYANLEIFNDSTFTNKEGLSLPMEGFNFVKLEINESDKAVWIYADEKNIVTISIFDREPFEESIIEEISIDNGNVDIGYIGVDELDNKYFYYFDSDKTVVISGNIKEKELISMAKSLPSVNSAFFPKSE</sequence>
<name>A0ABY9JWS3_9BACI</name>
<accession>A0ABY9JWS3</accession>
<organism evidence="1 2">
    <name type="scientific">Bacillus carboniphilus</name>
    <dbReference type="NCBI Taxonomy" id="86663"/>
    <lineage>
        <taxon>Bacteria</taxon>
        <taxon>Bacillati</taxon>
        <taxon>Bacillota</taxon>
        <taxon>Bacilli</taxon>
        <taxon>Bacillales</taxon>
        <taxon>Bacillaceae</taxon>
        <taxon>Bacillus</taxon>
    </lineage>
</organism>
<evidence type="ECO:0000313" key="1">
    <source>
        <dbReference type="EMBL" id="WLR43834.1"/>
    </source>
</evidence>
<gene>
    <name evidence="1" type="ORF">LC087_06850</name>
</gene>